<dbReference type="SUPFAM" id="SSF53098">
    <property type="entry name" value="Ribonuclease H-like"/>
    <property type="match status" value="1"/>
</dbReference>
<dbReference type="EMBL" id="BQNB010018353">
    <property type="protein sequence ID" value="GJT73446.1"/>
    <property type="molecule type" value="Genomic_DNA"/>
</dbReference>
<evidence type="ECO:0000256" key="2">
    <source>
        <dbReference type="ARBA" id="ARBA00022801"/>
    </source>
</evidence>
<dbReference type="Pfam" id="PF00929">
    <property type="entry name" value="RNase_T"/>
    <property type="match status" value="1"/>
</dbReference>
<dbReference type="InterPro" id="IPR034922">
    <property type="entry name" value="REX1-like_exo"/>
</dbReference>
<keyword evidence="2" id="KW-0378">Hydrolase</keyword>
<dbReference type="InterPro" id="IPR047021">
    <property type="entry name" value="REXO1/3/4-like"/>
</dbReference>
<keyword evidence="3" id="KW-0269">Exonuclease</keyword>
<gene>
    <name evidence="5" type="ORF">Tco_1032732</name>
</gene>
<sequence>MVEVHPEGIGAIIDGSGSAALWFGEAEEAFLHNVIKDKKTAEVGQELWSVTDSSILTKPIQKSQVVLVDILVNLTENDNIVAEHRRSILQGGRLQDSIDTKIQHRESKAPVRYSPSANYLLPTENGELESYSEALSNKESVQWKKAIIEEMVSLKMNQTCSLDRLPAGNNASQSLWMFMFKEEQDGSKSWAKLVRILISEGSLSLLKILGTKSLAAMFTRLVMKEKLKFCATLTGLRVNVTEDGFLLKRGAIYRTEAKASVEFKTPEADSTLNLEDVQGLVTWVLADGYMPSWVFIKNKPLIPKVVMLCVPGLDAAVYLSQSKVLHSFKECCGIPRAVLAPSCVLDGMQTIDALLTCKVKRKRKADTITKNCEQPSEAGACPGREDLTLAEKLKDIPFPLLYYTLTAKELEDNGYIHDQPGFLSTLPAPSGKPSHELVGVDCEMVLLDKLVQPSNAITDYNTRYSGITKEMMDGVTTTLRDVQEDFLQLVNKETILVGHSLENDLLALQISHSLVMDTAVLYKQSRGGTYKLSLRVLTRKYLSREIQNSGNGHDSIEDAKAAMDLGFLKIKHGPDFGRPPSFLRKKFLTVLGDSGKASSFIDNIMIVKRYASESSHSIPVSSDDEALTKTIKEVVYIPIRDGDYCSTYDFAALGHVKNDKVHFVWARFTELSSYYKKQAEDDEALNKKLAEMTVLLTCKNMSKRRKSIKYTVTPDLKDVLHRLNSRIKDVYANLPNNAMLIVCSGHGDTSVVQRLRKMLAKTVAGNTPRDHLVKVLEELQAQAEVGLCFVGVK</sequence>
<evidence type="ECO:0000313" key="6">
    <source>
        <dbReference type="Proteomes" id="UP001151760"/>
    </source>
</evidence>
<evidence type="ECO:0000259" key="4">
    <source>
        <dbReference type="SMART" id="SM00479"/>
    </source>
</evidence>
<accession>A0ABQ5GD49</accession>
<feature type="domain" description="Exonuclease" evidence="4">
    <location>
        <begin position="436"/>
        <end position="575"/>
    </location>
</feature>
<keyword evidence="6" id="KW-1185">Reference proteome</keyword>
<evidence type="ECO:0000256" key="3">
    <source>
        <dbReference type="ARBA" id="ARBA00022839"/>
    </source>
</evidence>
<dbReference type="PANTHER" id="PTHR12801">
    <property type="entry name" value="RNA EXONUCLEASE REXO1 / RECO3 FAMILY MEMBER-RELATED"/>
    <property type="match status" value="1"/>
</dbReference>
<dbReference type="InterPro" id="IPR013520">
    <property type="entry name" value="Ribonucl_H"/>
</dbReference>
<dbReference type="InterPro" id="IPR036397">
    <property type="entry name" value="RNaseH_sf"/>
</dbReference>
<dbReference type="CDD" id="cd06145">
    <property type="entry name" value="REX1_like"/>
    <property type="match status" value="1"/>
</dbReference>
<evidence type="ECO:0000313" key="5">
    <source>
        <dbReference type="EMBL" id="GJT73446.1"/>
    </source>
</evidence>
<comment type="caution">
    <text evidence="5">The sequence shown here is derived from an EMBL/GenBank/DDBJ whole genome shotgun (WGS) entry which is preliminary data.</text>
</comment>
<organism evidence="5 6">
    <name type="scientific">Tanacetum coccineum</name>
    <dbReference type="NCBI Taxonomy" id="301880"/>
    <lineage>
        <taxon>Eukaryota</taxon>
        <taxon>Viridiplantae</taxon>
        <taxon>Streptophyta</taxon>
        <taxon>Embryophyta</taxon>
        <taxon>Tracheophyta</taxon>
        <taxon>Spermatophyta</taxon>
        <taxon>Magnoliopsida</taxon>
        <taxon>eudicotyledons</taxon>
        <taxon>Gunneridae</taxon>
        <taxon>Pentapetalae</taxon>
        <taxon>asterids</taxon>
        <taxon>campanulids</taxon>
        <taxon>Asterales</taxon>
        <taxon>Asteraceae</taxon>
        <taxon>Asteroideae</taxon>
        <taxon>Anthemideae</taxon>
        <taxon>Anthemidinae</taxon>
        <taxon>Tanacetum</taxon>
    </lineage>
</organism>
<keyword evidence="1" id="KW-0540">Nuclease</keyword>
<evidence type="ECO:0000256" key="1">
    <source>
        <dbReference type="ARBA" id="ARBA00022722"/>
    </source>
</evidence>
<reference evidence="5" key="1">
    <citation type="journal article" date="2022" name="Int. J. Mol. Sci.">
        <title>Draft Genome of Tanacetum Coccineum: Genomic Comparison of Closely Related Tanacetum-Family Plants.</title>
        <authorList>
            <person name="Yamashiro T."/>
            <person name="Shiraishi A."/>
            <person name="Nakayama K."/>
            <person name="Satake H."/>
        </authorList>
    </citation>
    <scope>NUCLEOTIDE SEQUENCE</scope>
</reference>
<dbReference type="PANTHER" id="PTHR12801:SF157">
    <property type="entry name" value="SMALL RNA DEGRADING NUCLEASE 5"/>
    <property type="match status" value="1"/>
</dbReference>
<dbReference type="Gene3D" id="3.30.420.10">
    <property type="entry name" value="Ribonuclease H-like superfamily/Ribonuclease H"/>
    <property type="match status" value="1"/>
</dbReference>
<proteinExistence type="predicted"/>
<reference evidence="5" key="2">
    <citation type="submission" date="2022-01" db="EMBL/GenBank/DDBJ databases">
        <authorList>
            <person name="Yamashiro T."/>
            <person name="Shiraishi A."/>
            <person name="Satake H."/>
            <person name="Nakayama K."/>
        </authorList>
    </citation>
    <scope>NUCLEOTIDE SEQUENCE</scope>
</reference>
<dbReference type="Proteomes" id="UP001151760">
    <property type="component" value="Unassembled WGS sequence"/>
</dbReference>
<dbReference type="SMART" id="SM00479">
    <property type="entry name" value="EXOIII"/>
    <property type="match status" value="1"/>
</dbReference>
<name>A0ABQ5GD49_9ASTR</name>
<protein>
    <submittedName>
        <fullName evidence="5">Small RNA degrading nuclease 5</fullName>
    </submittedName>
</protein>
<dbReference type="InterPro" id="IPR012337">
    <property type="entry name" value="RNaseH-like_sf"/>
</dbReference>